<evidence type="ECO:0000256" key="2">
    <source>
        <dbReference type="ARBA" id="ARBA00022692"/>
    </source>
</evidence>
<keyword evidence="8" id="KW-0393">Immunoglobulin domain</keyword>
<keyword evidence="7" id="KW-0325">Glycoprotein</keyword>
<dbReference type="Proteomes" id="UP000693946">
    <property type="component" value="Linkage Group LG2"/>
</dbReference>
<keyword evidence="3 10" id="KW-0732">Signal</keyword>
<keyword evidence="6" id="KW-1015">Disulfide bond</keyword>
<feature type="transmembrane region" description="Helical" evidence="9">
    <location>
        <begin position="202"/>
        <end position="223"/>
    </location>
</feature>
<feature type="signal peptide" evidence="10">
    <location>
        <begin position="1"/>
        <end position="38"/>
    </location>
</feature>
<comment type="subcellular location">
    <subcellularLocation>
        <location evidence="1">Membrane</location>
        <topology evidence="1">Single-pass type I membrane protein</topology>
    </subcellularLocation>
</comment>
<keyword evidence="12" id="KW-1185">Reference proteome</keyword>
<keyword evidence="4 9" id="KW-1133">Transmembrane helix</keyword>
<keyword evidence="5 9" id="KW-0472">Membrane</keyword>
<dbReference type="InterPro" id="IPR040216">
    <property type="entry name" value="CTLA4/CD28"/>
</dbReference>
<dbReference type="PANTHER" id="PTHR11494:SF8">
    <property type="entry name" value="CYTOTOXIC T-LYMPHOCYTE PROTEIN 4"/>
    <property type="match status" value="1"/>
</dbReference>
<evidence type="ECO:0000256" key="1">
    <source>
        <dbReference type="ARBA" id="ARBA00004479"/>
    </source>
</evidence>
<evidence type="ECO:0000256" key="6">
    <source>
        <dbReference type="ARBA" id="ARBA00023157"/>
    </source>
</evidence>
<dbReference type="PANTHER" id="PTHR11494">
    <property type="entry name" value="CYTOTOXIC T-LYMPHOCYTE PROTEIN"/>
    <property type="match status" value="1"/>
</dbReference>
<evidence type="ECO:0000313" key="12">
    <source>
        <dbReference type="Proteomes" id="UP000693946"/>
    </source>
</evidence>
<evidence type="ECO:0000256" key="3">
    <source>
        <dbReference type="ARBA" id="ARBA00022729"/>
    </source>
</evidence>
<evidence type="ECO:0000313" key="11">
    <source>
        <dbReference type="EMBL" id="KAG7503391.1"/>
    </source>
</evidence>
<accession>A0AAV6RDD8</accession>
<evidence type="ECO:0000256" key="5">
    <source>
        <dbReference type="ARBA" id="ARBA00023136"/>
    </source>
</evidence>
<sequence>MCAWLHCVRRLCMMFPTHCVRGWMLMTVLDLLLPPVWSAVKVIQPYRAVGINGTAQVQCFIHPQPSNHIQASGVYPYPDPEEVRVALLVGLHGNRELCSSVVNLTKHGGTGAKKDREVQCSIQVIEGAMEVTVYGLKATDTELYRCQIEILYPPPYLRLTGNGTLVHVLGDSDCPMQELQGALAHLRGEGEEGERGEMKAPLSAPVVVLVTLVMFVLIIIIYFQTIQCQQGRRETVQTISGGYC</sequence>
<dbReference type="GO" id="GO:0050852">
    <property type="term" value="P:T cell receptor signaling pathway"/>
    <property type="evidence" value="ECO:0007669"/>
    <property type="project" value="TreeGrafter"/>
</dbReference>
<name>A0AAV6RDD8_SOLSE</name>
<evidence type="ECO:0000256" key="10">
    <source>
        <dbReference type="SAM" id="SignalP"/>
    </source>
</evidence>
<dbReference type="GO" id="GO:0009897">
    <property type="term" value="C:external side of plasma membrane"/>
    <property type="evidence" value="ECO:0007669"/>
    <property type="project" value="TreeGrafter"/>
</dbReference>
<dbReference type="EMBL" id="JAGKHQ010000012">
    <property type="protein sequence ID" value="KAG7503391.1"/>
    <property type="molecule type" value="Genomic_DNA"/>
</dbReference>
<dbReference type="AlphaFoldDB" id="A0AAV6RDD8"/>
<reference evidence="11 12" key="1">
    <citation type="journal article" date="2021" name="Sci. Rep.">
        <title>Chromosome anchoring in Senegalese sole (Solea senegalensis) reveals sex-associated markers and genome rearrangements in flatfish.</title>
        <authorList>
            <person name="Guerrero-Cozar I."/>
            <person name="Gomez-Garrido J."/>
            <person name="Berbel C."/>
            <person name="Martinez-Blanch J.F."/>
            <person name="Alioto T."/>
            <person name="Claros M.G."/>
            <person name="Gagnaire P.A."/>
            <person name="Manchado M."/>
        </authorList>
    </citation>
    <scope>NUCLEOTIDE SEQUENCE [LARGE SCALE GENOMIC DNA]</scope>
    <source>
        <strain evidence="11">Sse05_10M</strain>
    </source>
</reference>
<proteinExistence type="predicted"/>
<gene>
    <name evidence="11" type="ORF">JOB18_037683</name>
</gene>
<evidence type="ECO:0000256" key="4">
    <source>
        <dbReference type="ARBA" id="ARBA00022989"/>
    </source>
</evidence>
<evidence type="ECO:0000256" key="9">
    <source>
        <dbReference type="SAM" id="Phobius"/>
    </source>
</evidence>
<comment type="caution">
    <text evidence="11">The sequence shown here is derived from an EMBL/GenBank/DDBJ whole genome shotgun (WGS) entry which is preliminary data.</text>
</comment>
<feature type="chain" id="PRO_5043540662" evidence="10">
    <location>
        <begin position="39"/>
        <end position="244"/>
    </location>
</feature>
<organism evidence="11 12">
    <name type="scientific">Solea senegalensis</name>
    <name type="common">Senegalese sole</name>
    <dbReference type="NCBI Taxonomy" id="28829"/>
    <lineage>
        <taxon>Eukaryota</taxon>
        <taxon>Metazoa</taxon>
        <taxon>Chordata</taxon>
        <taxon>Craniata</taxon>
        <taxon>Vertebrata</taxon>
        <taxon>Euteleostomi</taxon>
        <taxon>Actinopterygii</taxon>
        <taxon>Neopterygii</taxon>
        <taxon>Teleostei</taxon>
        <taxon>Neoteleostei</taxon>
        <taxon>Acanthomorphata</taxon>
        <taxon>Carangaria</taxon>
        <taxon>Pleuronectiformes</taxon>
        <taxon>Pleuronectoidei</taxon>
        <taxon>Soleidae</taxon>
        <taxon>Solea</taxon>
    </lineage>
</organism>
<protein>
    <submittedName>
        <fullName evidence="11">Cytotoxic T-lymphocyte protein 4-like</fullName>
    </submittedName>
</protein>
<evidence type="ECO:0000256" key="7">
    <source>
        <dbReference type="ARBA" id="ARBA00023180"/>
    </source>
</evidence>
<keyword evidence="2 9" id="KW-0812">Transmembrane</keyword>
<dbReference type="GO" id="GO:0042129">
    <property type="term" value="P:regulation of T cell proliferation"/>
    <property type="evidence" value="ECO:0007669"/>
    <property type="project" value="InterPro"/>
</dbReference>
<evidence type="ECO:0000256" key="8">
    <source>
        <dbReference type="ARBA" id="ARBA00023319"/>
    </source>
</evidence>